<feature type="transmembrane region" description="Helical" evidence="8">
    <location>
        <begin position="376"/>
        <end position="400"/>
    </location>
</feature>
<feature type="transmembrane region" description="Helical" evidence="8">
    <location>
        <begin position="350"/>
        <end position="370"/>
    </location>
</feature>
<name>A0A6G1HPC1_9PEZI</name>
<dbReference type="InterPro" id="IPR045263">
    <property type="entry name" value="GLUT"/>
</dbReference>
<dbReference type="Pfam" id="PF00083">
    <property type="entry name" value="Sugar_tr"/>
    <property type="match status" value="1"/>
</dbReference>
<proteinExistence type="inferred from homology"/>
<dbReference type="PRINTS" id="PR00171">
    <property type="entry name" value="SUGRTRNSPORT"/>
</dbReference>
<sequence length="484" mass="51383">MDPRSWFKDLTSYFLFILFVATLGPLLFGYHIAELNAPQDVITCQRKSLSTTVPTSLPQCIRMTPAQIGLVSSIFTAGGLVGALAAGPLSARHGRLKTMRLTTIFFIIGPVFEALAPNIGVLALGRFISGIGAGSSVVTVPIYISETAPPAEKGFFGSLTQVMVNCGIFLSQLLGYFFSHDQMWRVILAVGGVVGVAQAVGLLFSVESPKWTAEHVSPRTAKAVLQKIRGSKADIDEEFSTWAAGPGDDPADAEEPLLGDASSGSTKPRRIIGMLEVLRHPDTKKPVFAIIMVMVAQQFTGINSIIMYGVALLADLLQSNSALLNLSVSALNIAVTAGCAPLVDKLGRKTCLLSSIAGMGVSSLLLAIGITRSIQVLSAVAVLLFVASFALGLGPIPFILSAELVGPEAVAATQGWALGASWVSTFVVAQFFPMVNAWLGKGKVYFIFAGLAAFFWCFVAWIVPETKGKKDADEVWGRARVRSD</sequence>
<dbReference type="Proteomes" id="UP000799640">
    <property type="component" value="Unassembled WGS sequence"/>
</dbReference>
<dbReference type="AlphaFoldDB" id="A0A6G1HPC1"/>
<feature type="domain" description="Major facilitator superfamily (MFS) profile" evidence="9">
    <location>
        <begin position="17"/>
        <end position="467"/>
    </location>
</feature>
<dbReference type="InterPro" id="IPR005828">
    <property type="entry name" value="MFS_sugar_transport-like"/>
</dbReference>
<keyword evidence="6 8" id="KW-0472">Membrane</keyword>
<dbReference type="PANTHER" id="PTHR23503">
    <property type="entry name" value="SOLUTE CARRIER FAMILY 2"/>
    <property type="match status" value="1"/>
</dbReference>
<feature type="transmembrane region" description="Helical" evidence="8">
    <location>
        <begin position="101"/>
        <end position="121"/>
    </location>
</feature>
<evidence type="ECO:0000259" key="9">
    <source>
        <dbReference type="PROSITE" id="PS50850"/>
    </source>
</evidence>
<dbReference type="PROSITE" id="PS00217">
    <property type="entry name" value="SUGAR_TRANSPORT_2"/>
    <property type="match status" value="1"/>
</dbReference>
<comment type="subcellular location">
    <subcellularLocation>
        <location evidence="1">Membrane</location>
        <topology evidence="1">Multi-pass membrane protein</topology>
    </subcellularLocation>
</comment>
<feature type="transmembrane region" description="Helical" evidence="8">
    <location>
        <begin position="12"/>
        <end position="33"/>
    </location>
</feature>
<dbReference type="PROSITE" id="PS50850">
    <property type="entry name" value="MFS"/>
    <property type="match status" value="1"/>
</dbReference>
<feature type="transmembrane region" description="Helical" evidence="8">
    <location>
        <begin position="156"/>
        <end position="178"/>
    </location>
</feature>
<dbReference type="PANTHER" id="PTHR23503:SF8">
    <property type="entry name" value="FACILITATED GLUCOSE TRANSPORTER PROTEIN 1"/>
    <property type="match status" value="1"/>
</dbReference>
<feature type="transmembrane region" description="Helical" evidence="8">
    <location>
        <begin position="184"/>
        <end position="204"/>
    </location>
</feature>
<feature type="transmembrane region" description="Helical" evidence="8">
    <location>
        <begin position="66"/>
        <end position="89"/>
    </location>
</feature>
<dbReference type="InterPro" id="IPR003663">
    <property type="entry name" value="Sugar/inositol_transpt"/>
</dbReference>
<evidence type="ECO:0000256" key="1">
    <source>
        <dbReference type="ARBA" id="ARBA00004141"/>
    </source>
</evidence>
<evidence type="ECO:0000313" key="10">
    <source>
        <dbReference type="EMBL" id="KAF2397689.1"/>
    </source>
</evidence>
<dbReference type="InterPro" id="IPR005829">
    <property type="entry name" value="Sugar_transporter_CS"/>
</dbReference>
<feature type="transmembrane region" description="Helical" evidence="8">
    <location>
        <begin position="287"/>
        <end position="310"/>
    </location>
</feature>
<keyword evidence="11" id="KW-1185">Reference proteome</keyword>
<keyword evidence="5 8" id="KW-1133">Transmembrane helix</keyword>
<dbReference type="SUPFAM" id="SSF103473">
    <property type="entry name" value="MFS general substrate transporter"/>
    <property type="match status" value="1"/>
</dbReference>
<evidence type="ECO:0000256" key="3">
    <source>
        <dbReference type="ARBA" id="ARBA00022448"/>
    </source>
</evidence>
<evidence type="ECO:0000256" key="7">
    <source>
        <dbReference type="SAM" id="MobiDB-lite"/>
    </source>
</evidence>
<feature type="transmembrane region" description="Helical" evidence="8">
    <location>
        <begin position="322"/>
        <end position="343"/>
    </location>
</feature>
<feature type="transmembrane region" description="Helical" evidence="8">
    <location>
        <begin position="412"/>
        <end position="432"/>
    </location>
</feature>
<evidence type="ECO:0000256" key="2">
    <source>
        <dbReference type="ARBA" id="ARBA00010992"/>
    </source>
</evidence>
<feature type="transmembrane region" description="Helical" evidence="8">
    <location>
        <begin position="127"/>
        <end position="144"/>
    </location>
</feature>
<protein>
    <submittedName>
        <fullName evidence="10">General substrate transporter</fullName>
    </submittedName>
</protein>
<accession>A0A6G1HPC1</accession>
<dbReference type="InterPro" id="IPR036259">
    <property type="entry name" value="MFS_trans_sf"/>
</dbReference>
<dbReference type="GO" id="GO:0016020">
    <property type="term" value="C:membrane"/>
    <property type="evidence" value="ECO:0007669"/>
    <property type="project" value="UniProtKB-SubCell"/>
</dbReference>
<evidence type="ECO:0000256" key="4">
    <source>
        <dbReference type="ARBA" id="ARBA00022692"/>
    </source>
</evidence>
<evidence type="ECO:0000256" key="5">
    <source>
        <dbReference type="ARBA" id="ARBA00022989"/>
    </source>
</evidence>
<dbReference type="EMBL" id="ML996702">
    <property type="protein sequence ID" value="KAF2397689.1"/>
    <property type="molecule type" value="Genomic_DNA"/>
</dbReference>
<feature type="region of interest" description="Disordered" evidence="7">
    <location>
        <begin position="242"/>
        <end position="265"/>
    </location>
</feature>
<organism evidence="10 11">
    <name type="scientific">Trichodelitschia bisporula</name>
    <dbReference type="NCBI Taxonomy" id="703511"/>
    <lineage>
        <taxon>Eukaryota</taxon>
        <taxon>Fungi</taxon>
        <taxon>Dikarya</taxon>
        <taxon>Ascomycota</taxon>
        <taxon>Pezizomycotina</taxon>
        <taxon>Dothideomycetes</taxon>
        <taxon>Dothideomycetes incertae sedis</taxon>
        <taxon>Phaeotrichales</taxon>
        <taxon>Phaeotrichaceae</taxon>
        <taxon>Trichodelitschia</taxon>
    </lineage>
</organism>
<keyword evidence="4 8" id="KW-0812">Transmembrane</keyword>
<gene>
    <name evidence="10" type="ORF">EJ06DRAFT_514273</name>
</gene>
<dbReference type="OrthoDB" id="4540492at2759"/>
<dbReference type="GO" id="GO:0015149">
    <property type="term" value="F:hexose transmembrane transporter activity"/>
    <property type="evidence" value="ECO:0007669"/>
    <property type="project" value="TreeGrafter"/>
</dbReference>
<evidence type="ECO:0000256" key="8">
    <source>
        <dbReference type="SAM" id="Phobius"/>
    </source>
</evidence>
<feature type="transmembrane region" description="Helical" evidence="8">
    <location>
        <begin position="444"/>
        <end position="463"/>
    </location>
</feature>
<dbReference type="Gene3D" id="1.20.1250.20">
    <property type="entry name" value="MFS general substrate transporter like domains"/>
    <property type="match status" value="1"/>
</dbReference>
<keyword evidence="3" id="KW-0813">Transport</keyword>
<evidence type="ECO:0000256" key="6">
    <source>
        <dbReference type="ARBA" id="ARBA00023136"/>
    </source>
</evidence>
<comment type="similarity">
    <text evidence="2">Belongs to the major facilitator superfamily. Sugar transporter (TC 2.A.1.1) family.</text>
</comment>
<reference evidence="10" key="1">
    <citation type="journal article" date="2020" name="Stud. Mycol.">
        <title>101 Dothideomycetes genomes: a test case for predicting lifestyles and emergence of pathogens.</title>
        <authorList>
            <person name="Haridas S."/>
            <person name="Albert R."/>
            <person name="Binder M."/>
            <person name="Bloem J."/>
            <person name="Labutti K."/>
            <person name="Salamov A."/>
            <person name="Andreopoulos B."/>
            <person name="Baker S."/>
            <person name="Barry K."/>
            <person name="Bills G."/>
            <person name="Bluhm B."/>
            <person name="Cannon C."/>
            <person name="Castanera R."/>
            <person name="Culley D."/>
            <person name="Daum C."/>
            <person name="Ezra D."/>
            <person name="Gonzalez J."/>
            <person name="Henrissat B."/>
            <person name="Kuo A."/>
            <person name="Liang C."/>
            <person name="Lipzen A."/>
            <person name="Lutzoni F."/>
            <person name="Magnuson J."/>
            <person name="Mondo S."/>
            <person name="Nolan M."/>
            <person name="Ohm R."/>
            <person name="Pangilinan J."/>
            <person name="Park H.-J."/>
            <person name="Ramirez L."/>
            <person name="Alfaro M."/>
            <person name="Sun H."/>
            <person name="Tritt A."/>
            <person name="Yoshinaga Y."/>
            <person name="Zwiers L.-H."/>
            <person name="Turgeon B."/>
            <person name="Goodwin S."/>
            <person name="Spatafora J."/>
            <person name="Crous P."/>
            <person name="Grigoriev I."/>
        </authorList>
    </citation>
    <scope>NUCLEOTIDE SEQUENCE</scope>
    <source>
        <strain evidence="10">CBS 262.69</strain>
    </source>
</reference>
<dbReference type="InterPro" id="IPR020846">
    <property type="entry name" value="MFS_dom"/>
</dbReference>
<evidence type="ECO:0000313" key="11">
    <source>
        <dbReference type="Proteomes" id="UP000799640"/>
    </source>
</evidence>